<evidence type="ECO:0000313" key="2">
    <source>
        <dbReference type="EMBL" id="MDC3420018.1"/>
    </source>
</evidence>
<evidence type="ECO:0000313" key="3">
    <source>
        <dbReference type="Proteomes" id="UP001145072"/>
    </source>
</evidence>
<reference evidence="2" key="1">
    <citation type="submission" date="2022-06" db="EMBL/GenBank/DDBJ databases">
        <title>Aquibacillus sp. a new bacterium isolated from soil saline samples.</title>
        <authorList>
            <person name="Galisteo C."/>
            <person name="De La Haba R."/>
            <person name="Sanchez-Porro C."/>
            <person name="Ventosa A."/>
        </authorList>
    </citation>
    <scope>NUCLEOTIDE SEQUENCE</scope>
    <source>
        <strain evidence="2">JCM 12387</strain>
    </source>
</reference>
<feature type="compositionally biased region" description="Basic residues" evidence="1">
    <location>
        <begin position="16"/>
        <end position="25"/>
    </location>
</feature>
<evidence type="ECO:0000256" key="1">
    <source>
        <dbReference type="SAM" id="MobiDB-lite"/>
    </source>
</evidence>
<gene>
    <name evidence="2" type="ORF">NC661_06510</name>
</gene>
<feature type="region of interest" description="Disordered" evidence="1">
    <location>
        <begin position="1"/>
        <end position="33"/>
    </location>
</feature>
<sequence>MSEQMRKELTKWSENKHKKKNKKKRENLSKSDLIELMGTDRPIYKRGKGGALKQK</sequence>
<organism evidence="2 3">
    <name type="scientific">Aquibacillus koreensis</name>
    <dbReference type="NCBI Taxonomy" id="279446"/>
    <lineage>
        <taxon>Bacteria</taxon>
        <taxon>Bacillati</taxon>
        <taxon>Bacillota</taxon>
        <taxon>Bacilli</taxon>
        <taxon>Bacillales</taxon>
        <taxon>Bacillaceae</taxon>
        <taxon>Aquibacillus</taxon>
    </lineage>
</organism>
<protein>
    <recommendedName>
        <fullName evidence="4">Phage protein</fullName>
    </recommendedName>
</protein>
<comment type="caution">
    <text evidence="2">The sequence shown here is derived from an EMBL/GenBank/DDBJ whole genome shotgun (WGS) entry which is preliminary data.</text>
</comment>
<feature type="compositionally biased region" description="Basic and acidic residues" evidence="1">
    <location>
        <begin position="1"/>
        <end position="15"/>
    </location>
</feature>
<keyword evidence="3" id="KW-1185">Reference proteome</keyword>
<dbReference type="AlphaFoldDB" id="A0A9X3WJZ5"/>
<dbReference type="EMBL" id="JAMQJZ010000004">
    <property type="protein sequence ID" value="MDC3420018.1"/>
    <property type="molecule type" value="Genomic_DNA"/>
</dbReference>
<proteinExistence type="predicted"/>
<name>A0A9X3WJZ5_9BACI</name>
<dbReference type="RefSeq" id="WP_259868663.1">
    <property type="nucleotide sequence ID" value="NZ_JAMQJZ010000004.1"/>
</dbReference>
<accession>A0A9X3WJZ5</accession>
<evidence type="ECO:0008006" key="4">
    <source>
        <dbReference type="Google" id="ProtNLM"/>
    </source>
</evidence>
<dbReference type="Proteomes" id="UP001145072">
    <property type="component" value="Unassembled WGS sequence"/>
</dbReference>